<dbReference type="Gene3D" id="3.10.180.50">
    <property type="match status" value="1"/>
</dbReference>
<name>A0A410GG62_9BURK</name>
<keyword evidence="3" id="KW-0560">Oxidoreductase</keyword>
<accession>A0A410GG62</accession>
<reference evidence="8 9" key="1">
    <citation type="submission" date="2017-08" db="EMBL/GenBank/DDBJ databases">
        <authorList>
            <person name="Park S.-J."/>
            <person name="Kim H."/>
        </authorList>
    </citation>
    <scope>NUCLEOTIDE SEQUENCE [LARGE SCALE GENOMIC DNA]</scope>
    <source>
        <strain evidence="9">ye3</strain>
    </source>
</reference>
<dbReference type="GO" id="GO:0051213">
    <property type="term" value="F:dioxygenase activity"/>
    <property type="evidence" value="ECO:0007669"/>
    <property type="project" value="UniProtKB-KW"/>
</dbReference>
<dbReference type="InterPro" id="IPR009770">
    <property type="entry name" value="HGLS"/>
</dbReference>
<evidence type="ECO:0000256" key="7">
    <source>
        <dbReference type="ARBA" id="ARBA00035045"/>
    </source>
</evidence>
<dbReference type="OrthoDB" id="506370at2"/>
<evidence type="ECO:0000256" key="1">
    <source>
        <dbReference type="ARBA" id="ARBA00001954"/>
    </source>
</evidence>
<dbReference type="PANTHER" id="PTHR31136:SF5">
    <property type="entry name" value="2-OXOADIPATE DIOXYGENASE_DECARBOXYLASE, CHLOROPLASTIC"/>
    <property type="match status" value="1"/>
</dbReference>
<evidence type="ECO:0000256" key="3">
    <source>
        <dbReference type="ARBA" id="ARBA00023002"/>
    </source>
</evidence>
<evidence type="ECO:0000256" key="2">
    <source>
        <dbReference type="ARBA" id="ARBA00022964"/>
    </source>
</evidence>
<dbReference type="EC" id="1.13.11.93" evidence="6"/>
<keyword evidence="2" id="KW-0223">Dioxygenase</keyword>
<sequence>MQLMHIPEVFHKGINPDPDQNLVSRAELAFALNMLLFRDLLERVPEGKAYTQDTLATGGRVFFDHGAVRTVALPRCGALPGGEECLTRVLAPLGYRLNEIYPLPRLKMTGRSYVHDDLPEEMPQFFVSELHVDRFSPAFQKAAERVVADSVDPLDAIHHDLLNTLAAERALPWRDALALLTAMFRCFDRQHGTPALADYEILQAESQEMAWISTEGNAFNHVTDRVPNVEQLRDEQEQLGRSIKPNVEVAARGSVRQTAYRAAQVERVFRSEQGCVLRRVPGSFYEFISRDRVDHAQEGKKLDLGFDSGNATAIFQMTAAEAVG</sequence>
<dbReference type="KEGG" id="pus:CKA81_16570"/>
<dbReference type="Proteomes" id="UP000283474">
    <property type="component" value="Chromosome"/>
</dbReference>
<dbReference type="CDD" id="cd16349">
    <property type="entry name" value="VOC_like"/>
    <property type="match status" value="1"/>
</dbReference>
<keyword evidence="9" id="KW-1185">Reference proteome</keyword>
<dbReference type="EMBL" id="CP022987">
    <property type="protein sequence ID" value="QAA95296.1"/>
    <property type="molecule type" value="Genomic_DNA"/>
</dbReference>
<dbReference type="Pfam" id="PF07063">
    <property type="entry name" value="HGLS"/>
    <property type="match status" value="1"/>
</dbReference>
<comment type="cofactor">
    <cofactor evidence="1">
        <name>Fe(2+)</name>
        <dbReference type="ChEBI" id="CHEBI:29033"/>
    </cofactor>
</comment>
<gene>
    <name evidence="8" type="ORF">CKA81_16570</name>
</gene>
<comment type="similarity">
    <text evidence="5">Belongs to the 2-oxoadipate dioxygenase/decarboxylase family.</text>
</comment>
<evidence type="ECO:0000256" key="4">
    <source>
        <dbReference type="ARBA" id="ARBA00023004"/>
    </source>
</evidence>
<evidence type="ECO:0000256" key="6">
    <source>
        <dbReference type="ARBA" id="ARBA00035023"/>
    </source>
</evidence>
<organism evidence="8 9">
    <name type="scientific">Pollutimonas thiosulfatoxidans</name>
    <dbReference type="NCBI Taxonomy" id="2028345"/>
    <lineage>
        <taxon>Bacteria</taxon>
        <taxon>Pseudomonadati</taxon>
        <taxon>Pseudomonadota</taxon>
        <taxon>Betaproteobacteria</taxon>
        <taxon>Burkholderiales</taxon>
        <taxon>Alcaligenaceae</taxon>
        <taxon>Pollutimonas</taxon>
    </lineage>
</organism>
<evidence type="ECO:0000313" key="9">
    <source>
        <dbReference type="Proteomes" id="UP000283474"/>
    </source>
</evidence>
<dbReference type="SMART" id="SM01150">
    <property type="entry name" value="DUF1338"/>
    <property type="match status" value="1"/>
</dbReference>
<proteinExistence type="inferred from homology"/>
<dbReference type="PANTHER" id="PTHR31136">
    <property type="entry name" value="DUF1338 DOMAIN-CONTAINING PROTEIN"/>
    <property type="match status" value="1"/>
</dbReference>
<evidence type="ECO:0000256" key="5">
    <source>
        <dbReference type="ARBA" id="ARBA00035013"/>
    </source>
</evidence>
<evidence type="ECO:0000313" key="8">
    <source>
        <dbReference type="EMBL" id="QAA95296.1"/>
    </source>
</evidence>
<dbReference type="AlphaFoldDB" id="A0A410GG62"/>
<keyword evidence="4" id="KW-0408">Iron</keyword>
<protein>
    <recommendedName>
        <fullName evidence="6">2-oxoadipate dioxygenase/decarboxylase</fullName>
        <ecNumber evidence="6">1.13.11.93</ecNumber>
    </recommendedName>
    <alternativeName>
        <fullName evidence="7">2-hydroxyglutarate synthase</fullName>
    </alternativeName>
</protein>